<evidence type="ECO:0000313" key="2">
    <source>
        <dbReference type="EMBL" id="ATL45678.1"/>
    </source>
</evidence>
<dbReference type="GO" id="GO:0016810">
    <property type="term" value="F:hydrolase activity, acting on carbon-nitrogen (but not peptide) bonds"/>
    <property type="evidence" value="ECO:0007669"/>
    <property type="project" value="InterPro"/>
</dbReference>
<dbReference type="InterPro" id="IPR006680">
    <property type="entry name" value="Amidohydro-rel"/>
</dbReference>
<evidence type="ECO:0000259" key="1">
    <source>
        <dbReference type="Pfam" id="PF01979"/>
    </source>
</evidence>
<dbReference type="Gene3D" id="2.30.40.10">
    <property type="entry name" value="Urease, subunit C, domain 1"/>
    <property type="match status" value="1"/>
</dbReference>
<dbReference type="SUPFAM" id="SSF51338">
    <property type="entry name" value="Composite domain of metallo-dependent hydrolases"/>
    <property type="match status" value="1"/>
</dbReference>
<dbReference type="AlphaFoldDB" id="A0A291QNZ0"/>
<keyword evidence="2" id="KW-0378">Hydrolase</keyword>
<dbReference type="EMBL" id="CP023777">
    <property type="protein sequence ID" value="ATL45678.1"/>
    <property type="molecule type" value="Genomic_DNA"/>
</dbReference>
<dbReference type="RefSeq" id="WP_098192068.1">
    <property type="nucleotide sequence ID" value="NZ_CP023777.1"/>
</dbReference>
<dbReference type="Gene3D" id="3.40.50.10910">
    <property type="entry name" value="Amidohydrolase"/>
    <property type="match status" value="1"/>
</dbReference>
<dbReference type="InterPro" id="IPR051781">
    <property type="entry name" value="Metallo-dep_Hydrolase"/>
</dbReference>
<sequence length="418" mass="46270">MKRILIVLLLLTGINKQETFAQYLLKNATIITGNARLQPRTGNVYVREDKIVKVDYQQRNDKPGYTVIDCTGKFIMPGVMDAHVHLATQRSENEASELLKTRALLKNMIAHGITTVRDMAGNAEYLGKVARQINTGKFAGPDIYYAAQFAGPDYFKMIQSSGREDSTLGNSPWYRSITASTDMKQVIAEAKAAGVSGIKVYADLSADLVKKISKEAHRQGLQVWCHGTIYPAKPLDAIRAHPNSMSHAADIGFQQFPGDTLDISEAWDSYYKGFVLDTALQVSLMKMMKQYHIYLDPTLYHAANNKLTHAAAIAKIAHSVGVAVVTGTDWIYPEGPGKVPLEDELKELIHKCGFSNLEAIQATTWNSARVTGLEDRGLIKKGMKADILILDKDPLEDISAIFTPQQVMKNGIWIKDTL</sequence>
<organism evidence="2 3">
    <name type="scientific">Chitinophaga caeni</name>
    <dbReference type="NCBI Taxonomy" id="2029983"/>
    <lineage>
        <taxon>Bacteria</taxon>
        <taxon>Pseudomonadati</taxon>
        <taxon>Bacteroidota</taxon>
        <taxon>Chitinophagia</taxon>
        <taxon>Chitinophagales</taxon>
        <taxon>Chitinophagaceae</taxon>
        <taxon>Chitinophaga</taxon>
    </lineage>
</organism>
<dbReference type="OrthoDB" id="9797498at2"/>
<proteinExistence type="predicted"/>
<reference evidence="2 3" key="1">
    <citation type="submission" date="2017-10" db="EMBL/GenBank/DDBJ databases">
        <title>Paenichitinophaga pekingensis gen. nov., sp. nov., isolated from activated sludge.</title>
        <authorList>
            <person name="Jin D."/>
            <person name="Kong X."/>
            <person name="Deng Y."/>
            <person name="Bai Z."/>
        </authorList>
    </citation>
    <scope>NUCLEOTIDE SEQUENCE [LARGE SCALE GENOMIC DNA]</scope>
    <source>
        <strain evidence="2 3">13</strain>
    </source>
</reference>
<dbReference type="InterPro" id="IPR011059">
    <property type="entry name" value="Metal-dep_hydrolase_composite"/>
</dbReference>
<dbReference type="Gene3D" id="3.30.110.90">
    <property type="entry name" value="Amidohydrolase"/>
    <property type="match status" value="1"/>
</dbReference>
<dbReference type="Pfam" id="PF01979">
    <property type="entry name" value="Amidohydro_1"/>
    <property type="match status" value="1"/>
</dbReference>
<dbReference type="PANTHER" id="PTHR43135:SF3">
    <property type="entry name" value="ALPHA-D-RIBOSE 1-METHYLPHOSPHONATE 5-TRIPHOSPHATE DIPHOSPHATASE"/>
    <property type="match status" value="1"/>
</dbReference>
<keyword evidence="3" id="KW-1185">Reference proteome</keyword>
<dbReference type="InterPro" id="IPR032466">
    <property type="entry name" value="Metal_Hydrolase"/>
</dbReference>
<dbReference type="Gene3D" id="1.20.58.520">
    <property type="entry name" value="Amidohydrolase"/>
    <property type="match status" value="1"/>
</dbReference>
<dbReference type="Proteomes" id="UP000220133">
    <property type="component" value="Chromosome"/>
</dbReference>
<dbReference type="PANTHER" id="PTHR43135">
    <property type="entry name" value="ALPHA-D-RIBOSE 1-METHYLPHOSPHONATE 5-TRIPHOSPHATE DIPHOSPHATASE"/>
    <property type="match status" value="1"/>
</dbReference>
<name>A0A291QNZ0_9BACT</name>
<protein>
    <submittedName>
        <fullName evidence="2">Hydrolase</fullName>
    </submittedName>
</protein>
<dbReference type="KEGG" id="cbae:COR50_00045"/>
<feature type="domain" description="Amidohydrolase-related" evidence="1">
    <location>
        <begin position="74"/>
        <end position="411"/>
    </location>
</feature>
<accession>A0A291QNZ0</accession>
<dbReference type="SUPFAM" id="SSF51556">
    <property type="entry name" value="Metallo-dependent hydrolases"/>
    <property type="match status" value="1"/>
</dbReference>
<gene>
    <name evidence="2" type="ORF">COR50_00045</name>
</gene>
<evidence type="ECO:0000313" key="3">
    <source>
        <dbReference type="Proteomes" id="UP000220133"/>
    </source>
</evidence>